<protein>
    <recommendedName>
        <fullName evidence="3">General transcription factor II-I repeat domain-containing protein 2-like</fullName>
    </recommendedName>
</protein>
<dbReference type="EnsemblMetazoa" id="XM_050657037.1">
    <property type="protein sequence ID" value="XP_050512994.1"/>
    <property type="gene ID" value="LOC126888674"/>
</dbReference>
<evidence type="ECO:0008006" key="3">
    <source>
        <dbReference type="Google" id="ProtNLM"/>
    </source>
</evidence>
<proteinExistence type="predicted"/>
<accession>A0ABM5KS33</accession>
<evidence type="ECO:0000313" key="1">
    <source>
        <dbReference type="EnsemblMetazoa" id="XP_050512994.1"/>
    </source>
</evidence>
<keyword evidence="2" id="KW-1185">Reference proteome</keyword>
<dbReference type="GeneID" id="126888674"/>
<reference evidence="1" key="1">
    <citation type="submission" date="2025-05" db="UniProtKB">
        <authorList>
            <consortium name="EnsemblMetazoa"/>
        </authorList>
    </citation>
    <scope>IDENTIFICATION</scope>
</reference>
<organism evidence="1 2">
    <name type="scientific">Diabrotica virgifera virgifera</name>
    <name type="common">western corn rootworm</name>
    <dbReference type="NCBI Taxonomy" id="50390"/>
    <lineage>
        <taxon>Eukaryota</taxon>
        <taxon>Metazoa</taxon>
        <taxon>Ecdysozoa</taxon>
        <taxon>Arthropoda</taxon>
        <taxon>Hexapoda</taxon>
        <taxon>Insecta</taxon>
        <taxon>Pterygota</taxon>
        <taxon>Neoptera</taxon>
        <taxon>Endopterygota</taxon>
        <taxon>Coleoptera</taxon>
        <taxon>Polyphaga</taxon>
        <taxon>Cucujiformia</taxon>
        <taxon>Chrysomeloidea</taxon>
        <taxon>Chrysomelidae</taxon>
        <taxon>Galerucinae</taxon>
        <taxon>Diabroticina</taxon>
        <taxon>Diabroticites</taxon>
        <taxon>Diabrotica</taxon>
    </lineage>
</organism>
<evidence type="ECO:0000313" key="2">
    <source>
        <dbReference type="Proteomes" id="UP001652700"/>
    </source>
</evidence>
<dbReference type="PANTHER" id="PTHR45913">
    <property type="entry name" value="EPM2A-INTERACTING PROTEIN 1"/>
    <property type="match status" value="1"/>
</dbReference>
<name>A0ABM5KS33_DIAVI</name>
<dbReference type="SUPFAM" id="SSF53098">
    <property type="entry name" value="Ribonuclease H-like"/>
    <property type="match status" value="1"/>
</dbReference>
<dbReference type="Proteomes" id="UP001652700">
    <property type="component" value="Unplaced"/>
</dbReference>
<dbReference type="InterPro" id="IPR012337">
    <property type="entry name" value="RNaseH-like_sf"/>
</dbReference>
<dbReference type="PANTHER" id="PTHR45913:SF5">
    <property type="entry name" value="GENERAL TRANSCRIPTION FACTOR II-I REPEAT DOMAIN-CONTAINING PROTEIN 2A-LIKE PROTEIN"/>
    <property type="match status" value="1"/>
</dbReference>
<sequence>MIGQQAMFRLPTENSETATKISFMIAEAIAKRSKPLSDGEFVKECLEMFASVACPEQEALVKNISLSHQTIARRIDDMTKDIESSLKTQLKKCVFYSFALDESTDVSDTAQLAVFVRGVTEDYTVIEELLDLRSMKDTTTGKDIYEEVKSCIEKYELRIENLCGLTKDGAPAITGRTSGFAALMCKNVTHTIIQHHCIIHQEQLCAKVLELKHVMDKVVQTVNFIRARGLNHRQFQAFLSDVGSDHEDIVYFSSVRWLSRASTLKRFYSLLDEVKIFLENKGQEIDFLTDEQWLADLAFLVDITKYLSDLNLKLQGKDQLCTQLYEHIQAFTKKLILLEKQLEQKQLVHWETLSARNQEMLDLAKYVSLLQRLRNEFEERFVDFKLQIPNMKVFQNPFEIEIDGAVLNLQMELIELQSDSLLKTAYQSCLPNGLIEFYKKYINRNQYPNLTKLALQQISLFGSTYICEQLFSRMKYNKSKTRSSLSDNHLTGILRIATSKIPADIDTLCKQKKCQTSH</sequence>
<dbReference type="RefSeq" id="XP_050512994.1">
    <property type="nucleotide sequence ID" value="XM_050657037.1"/>
</dbReference>